<dbReference type="InterPro" id="IPR027417">
    <property type="entry name" value="P-loop_NTPase"/>
</dbReference>
<dbReference type="InterPro" id="IPR044974">
    <property type="entry name" value="Disease_R_plants"/>
</dbReference>
<dbReference type="Pfam" id="PF00931">
    <property type="entry name" value="NB-ARC"/>
    <property type="match status" value="1"/>
</dbReference>
<evidence type="ECO:0000256" key="5">
    <source>
        <dbReference type="ARBA" id="ARBA00022821"/>
    </source>
</evidence>
<proteinExistence type="inferred from homology"/>
<dbReference type="InParanoid" id="A0A068TSU0"/>
<protein>
    <submittedName>
        <fullName evidence="11">Uncharacterized protein</fullName>
    </submittedName>
</protein>
<feature type="domain" description="Disease resistance R13L4/SHOC-2-like LRR" evidence="10">
    <location>
        <begin position="611"/>
        <end position="931"/>
    </location>
</feature>
<keyword evidence="2" id="KW-0433">Leucine-rich repeat</keyword>
<dbReference type="AlphaFoldDB" id="A0A068TSU0"/>
<sequence length="1018" mass="114673">MTFSHYKIVYLDSQIRKLTCYGVPNTDLDPQATDFGNMTAVASISAAVRRLQELLLDEARPLGQLEPEVKSTVLPILQESEEMLMGLPAHKIRVEGAQDDLEFGRTTRILLSSIEDKVESYALQLGSATSSSREACCGGGENTAFGKVVADLKVAVDGLKDCVTSYCAQQNQYQQIRKLGQKSQWLVSRANFSSGRWGDEAFGLEEEVLELTKVLVSEETDPRVVFIVGMGGIGKTTLAKKLFNHPDVRHHFKGFAWVYVGGHWSTGDILITILDQLSSLPRKKRESMMKSEELELAPQVFTILQRKGCLVVLDDCSDRELLDILSIAFPFAVRSASASKFILTTRNRNLSRFLDPGAVYSLRMESLNEKKSWDLLSHIWRKLEEGPFPGKLVPIAWEILARCEGLPLAIIVLASMLRTEREGERVLHNILQSRRPMDGFPIGFHCLQSAYYALPLRLKACFLYLGNFPNNSRIQVEKLCQLWIAEGLISAEDGASEETMMDVAAKYFGELVARSLVTLEEDEVSDLRLMSGHIHGLIRSLCITEGREDEFFEIMPGSEPYMISKAQRCAIYFDKYYSVSNVIPSANLRSLLCLNSEQSGQGSRWPQGLFDFRKLRPLRVLDFDRVSFQDGNLPQGVGNLVFLRYLSFRGCYLEDLPSYIGNLLYLQTLDLRVQKDCILTISNVIWKLERLRHLYFPLAFQTPDHGGMLKLDSLRQLEILEGLDTSVCRAKDLIKLTNLRILAATAEGNLEDLELIIHYIGNSSHLKRTSLDIKKFDCYSEERLSFIKRLFSCPVLDTLQIEGHIGKMSDIGEGNMLDIGTISPSFTKIVLNGSELDQDPMPTLENLPNLRILVLEVEAYAGKKLHCSDTGFPELRSLKLVKLYNLEEWEVDEGALQKLSTLEISMCRRMKELPDGLQSIITLRKLKVSMMPQQFLGRLRMKNGKGGEDRHKINSKCSIEFGNDDPWLESTNSASQQNNSFDGRIPESQASSSSHSPNLSGSFACLPETERERDVYLQ</sequence>
<evidence type="ECO:0000313" key="11">
    <source>
        <dbReference type="EMBL" id="CDO99301.1"/>
    </source>
</evidence>
<dbReference type="SUPFAM" id="SSF52058">
    <property type="entry name" value="L domain-like"/>
    <property type="match status" value="1"/>
</dbReference>
<dbReference type="GO" id="GO:0043531">
    <property type="term" value="F:ADP binding"/>
    <property type="evidence" value="ECO:0007669"/>
    <property type="project" value="InterPro"/>
</dbReference>
<dbReference type="EMBL" id="HG739087">
    <property type="protein sequence ID" value="CDO99301.1"/>
    <property type="molecule type" value="Genomic_DNA"/>
</dbReference>
<keyword evidence="12" id="KW-1185">Reference proteome</keyword>
<evidence type="ECO:0000259" key="9">
    <source>
        <dbReference type="Pfam" id="PF23559"/>
    </source>
</evidence>
<feature type="domain" description="NB-ARC" evidence="8">
    <location>
        <begin position="206"/>
        <end position="378"/>
    </location>
</feature>
<dbReference type="OMA" id="NCYSENT"/>
<dbReference type="Pfam" id="PF23598">
    <property type="entry name" value="LRR_14"/>
    <property type="match status" value="1"/>
</dbReference>
<dbReference type="Gene3D" id="1.10.8.430">
    <property type="entry name" value="Helical domain of apoptotic protease-activating factors"/>
    <property type="match status" value="1"/>
</dbReference>
<evidence type="ECO:0000256" key="7">
    <source>
        <dbReference type="SAM" id="MobiDB-lite"/>
    </source>
</evidence>
<evidence type="ECO:0000259" key="8">
    <source>
        <dbReference type="Pfam" id="PF00931"/>
    </source>
</evidence>
<evidence type="ECO:0000256" key="1">
    <source>
        <dbReference type="ARBA" id="ARBA00008894"/>
    </source>
</evidence>
<dbReference type="InterPro" id="IPR055414">
    <property type="entry name" value="LRR_R13L4/SHOC2-like"/>
</dbReference>
<feature type="region of interest" description="Disordered" evidence="7">
    <location>
        <begin position="968"/>
        <end position="1004"/>
    </location>
</feature>
<feature type="compositionally biased region" description="Polar residues" evidence="7">
    <location>
        <begin position="969"/>
        <end position="981"/>
    </location>
</feature>
<dbReference type="Gene3D" id="1.10.10.10">
    <property type="entry name" value="Winged helix-like DNA-binding domain superfamily/Winged helix DNA-binding domain"/>
    <property type="match status" value="1"/>
</dbReference>
<dbReference type="Gene3D" id="3.80.10.10">
    <property type="entry name" value="Ribonuclease Inhibitor"/>
    <property type="match status" value="1"/>
</dbReference>
<dbReference type="Proteomes" id="UP000295252">
    <property type="component" value="Chromosome V"/>
</dbReference>
<dbReference type="GO" id="GO:0098542">
    <property type="term" value="P:defense response to other organism"/>
    <property type="evidence" value="ECO:0007669"/>
    <property type="project" value="TreeGrafter"/>
</dbReference>
<keyword evidence="6" id="KW-0067">ATP-binding</keyword>
<comment type="similarity">
    <text evidence="1">Belongs to the disease resistance NB-LRR family.</text>
</comment>
<dbReference type="FunFam" id="1.10.10.10:FF:000322">
    <property type="entry name" value="Probable disease resistance protein At1g63360"/>
    <property type="match status" value="1"/>
</dbReference>
<feature type="compositionally biased region" description="Low complexity" evidence="7">
    <location>
        <begin position="988"/>
        <end position="1002"/>
    </location>
</feature>
<dbReference type="Pfam" id="PF23559">
    <property type="entry name" value="WHD_DRP"/>
    <property type="match status" value="1"/>
</dbReference>
<organism evidence="11 12">
    <name type="scientific">Coffea canephora</name>
    <name type="common">Robusta coffee</name>
    <dbReference type="NCBI Taxonomy" id="49390"/>
    <lineage>
        <taxon>Eukaryota</taxon>
        <taxon>Viridiplantae</taxon>
        <taxon>Streptophyta</taxon>
        <taxon>Embryophyta</taxon>
        <taxon>Tracheophyta</taxon>
        <taxon>Spermatophyta</taxon>
        <taxon>Magnoliopsida</taxon>
        <taxon>eudicotyledons</taxon>
        <taxon>Gunneridae</taxon>
        <taxon>Pentapetalae</taxon>
        <taxon>asterids</taxon>
        <taxon>lamiids</taxon>
        <taxon>Gentianales</taxon>
        <taxon>Rubiaceae</taxon>
        <taxon>Ixoroideae</taxon>
        <taxon>Gardenieae complex</taxon>
        <taxon>Bertiereae - Coffeeae clade</taxon>
        <taxon>Coffeeae</taxon>
        <taxon>Coffea</taxon>
    </lineage>
</organism>
<dbReference type="PhylomeDB" id="A0A068TSU0"/>
<dbReference type="PANTHER" id="PTHR23155:SF1185">
    <property type="entry name" value="DISEASE RESISTANCE RPP8-LIKE PROTEIN 3-RELATED"/>
    <property type="match status" value="1"/>
</dbReference>
<evidence type="ECO:0000259" key="10">
    <source>
        <dbReference type="Pfam" id="PF23598"/>
    </source>
</evidence>
<dbReference type="InterPro" id="IPR032675">
    <property type="entry name" value="LRR_dom_sf"/>
</dbReference>
<evidence type="ECO:0000256" key="2">
    <source>
        <dbReference type="ARBA" id="ARBA00022614"/>
    </source>
</evidence>
<dbReference type="InterPro" id="IPR058922">
    <property type="entry name" value="WHD_DRP"/>
</dbReference>
<feature type="domain" description="Disease resistance protein winged helix" evidence="9">
    <location>
        <begin position="468"/>
        <end position="541"/>
    </location>
</feature>
<dbReference type="InterPro" id="IPR002182">
    <property type="entry name" value="NB-ARC"/>
</dbReference>
<dbReference type="Gene3D" id="3.40.50.300">
    <property type="entry name" value="P-loop containing nucleotide triphosphate hydrolases"/>
    <property type="match status" value="1"/>
</dbReference>
<dbReference type="SUPFAM" id="SSF52540">
    <property type="entry name" value="P-loop containing nucleoside triphosphate hydrolases"/>
    <property type="match status" value="1"/>
</dbReference>
<keyword evidence="5" id="KW-0611">Plant defense</keyword>
<dbReference type="Gramene" id="CDO99301">
    <property type="protein sequence ID" value="CDO99301"/>
    <property type="gene ID" value="GSCOC_T00026410001"/>
</dbReference>
<dbReference type="GO" id="GO:0005524">
    <property type="term" value="F:ATP binding"/>
    <property type="evidence" value="ECO:0007669"/>
    <property type="project" value="UniProtKB-KW"/>
</dbReference>
<gene>
    <name evidence="11" type="ORF">GSCOC_T00026410001</name>
</gene>
<accession>A0A068TSU0</accession>
<name>A0A068TSU0_COFCA</name>
<reference evidence="12" key="1">
    <citation type="journal article" date="2014" name="Science">
        <title>The coffee genome provides insight into the convergent evolution of caffeine biosynthesis.</title>
        <authorList>
            <person name="Denoeud F."/>
            <person name="Carretero-Paulet L."/>
            <person name="Dereeper A."/>
            <person name="Droc G."/>
            <person name="Guyot R."/>
            <person name="Pietrella M."/>
            <person name="Zheng C."/>
            <person name="Alberti A."/>
            <person name="Anthony F."/>
            <person name="Aprea G."/>
            <person name="Aury J.M."/>
            <person name="Bento P."/>
            <person name="Bernard M."/>
            <person name="Bocs S."/>
            <person name="Campa C."/>
            <person name="Cenci A."/>
            <person name="Combes M.C."/>
            <person name="Crouzillat D."/>
            <person name="Da Silva C."/>
            <person name="Daddiego L."/>
            <person name="De Bellis F."/>
            <person name="Dussert S."/>
            <person name="Garsmeur O."/>
            <person name="Gayraud T."/>
            <person name="Guignon V."/>
            <person name="Jahn K."/>
            <person name="Jamilloux V."/>
            <person name="Joet T."/>
            <person name="Labadie K."/>
            <person name="Lan T."/>
            <person name="Leclercq J."/>
            <person name="Lepelley M."/>
            <person name="Leroy T."/>
            <person name="Li L.T."/>
            <person name="Librado P."/>
            <person name="Lopez L."/>
            <person name="Munoz A."/>
            <person name="Noel B."/>
            <person name="Pallavicini A."/>
            <person name="Perrotta G."/>
            <person name="Poncet V."/>
            <person name="Pot D."/>
            <person name="Priyono X."/>
            <person name="Rigoreau M."/>
            <person name="Rouard M."/>
            <person name="Rozas J."/>
            <person name="Tranchant-Dubreuil C."/>
            <person name="VanBuren R."/>
            <person name="Zhang Q."/>
            <person name="Andrade A.C."/>
            <person name="Argout X."/>
            <person name="Bertrand B."/>
            <person name="de Kochko A."/>
            <person name="Graziosi G."/>
            <person name="Henry R.J."/>
            <person name="Jayarama X."/>
            <person name="Ming R."/>
            <person name="Nagai C."/>
            <person name="Rounsley S."/>
            <person name="Sankoff D."/>
            <person name="Giuliano G."/>
            <person name="Albert V.A."/>
            <person name="Wincker P."/>
            <person name="Lashermes P."/>
        </authorList>
    </citation>
    <scope>NUCLEOTIDE SEQUENCE [LARGE SCALE GENOMIC DNA]</scope>
    <source>
        <strain evidence="12">cv. DH200-94</strain>
    </source>
</reference>
<dbReference type="InterPro" id="IPR036388">
    <property type="entry name" value="WH-like_DNA-bd_sf"/>
</dbReference>
<dbReference type="PRINTS" id="PR00364">
    <property type="entry name" value="DISEASERSIST"/>
</dbReference>
<evidence type="ECO:0000256" key="6">
    <source>
        <dbReference type="ARBA" id="ARBA00022840"/>
    </source>
</evidence>
<keyword evidence="4" id="KW-0547">Nucleotide-binding</keyword>
<evidence type="ECO:0000256" key="4">
    <source>
        <dbReference type="ARBA" id="ARBA00022741"/>
    </source>
</evidence>
<dbReference type="InterPro" id="IPR042197">
    <property type="entry name" value="Apaf_helical"/>
</dbReference>
<dbReference type="PANTHER" id="PTHR23155">
    <property type="entry name" value="DISEASE RESISTANCE PROTEIN RP"/>
    <property type="match status" value="1"/>
</dbReference>
<keyword evidence="3" id="KW-0677">Repeat</keyword>
<evidence type="ECO:0000313" key="12">
    <source>
        <dbReference type="Proteomes" id="UP000295252"/>
    </source>
</evidence>
<evidence type="ECO:0000256" key="3">
    <source>
        <dbReference type="ARBA" id="ARBA00022737"/>
    </source>
</evidence>